<organism evidence="3 4">
    <name type="scientific">Asparagus officinalis</name>
    <name type="common">Garden asparagus</name>
    <dbReference type="NCBI Taxonomy" id="4686"/>
    <lineage>
        <taxon>Eukaryota</taxon>
        <taxon>Viridiplantae</taxon>
        <taxon>Streptophyta</taxon>
        <taxon>Embryophyta</taxon>
        <taxon>Tracheophyta</taxon>
        <taxon>Spermatophyta</taxon>
        <taxon>Magnoliopsida</taxon>
        <taxon>Liliopsida</taxon>
        <taxon>Asparagales</taxon>
        <taxon>Asparagaceae</taxon>
        <taxon>Asparagoideae</taxon>
        <taxon>Asparagus</taxon>
    </lineage>
</organism>
<dbReference type="Proteomes" id="UP000243459">
    <property type="component" value="Chromosome 9"/>
</dbReference>
<dbReference type="Pfam" id="PF13456">
    <property type="entry name" value="RVT_3"/>
    <property type="match status" value="1"/>
</dbReference>
<dbReference type="AlphaFoldDB" id="A0A5P1E7F8"/>
<name>A0A5P1E7F8_ASPOF</name>
<dbReference type="GO" id="GO:0004523">
    <property type="term" value="F:RNA-DNA hybrid ribonuclease activity"/>
    <property type="evidence" value="ECO:0007669"/>
    <property type="project" value="InterPro"/>
</dbReference>
<dbReference type="Gene3D" id="3.30.420.10">
    <property type="entry name" value="Ribonuclease H-like superfamily/Ribonuclease H"/>
    <property type="match status" value="1"/>
</dbReference>
<feature type="transmembrane region" description="Helical" evidence="1">
    <location>
        <begin position="573"/>
        <end position="593"/>
    </location>
</feature>
<evidence type="ECO:0000313" key="4">
    <source>
        <dbReference type="Proteomes" id="UP000243459"/>
    </source>
</evidence>
<feature type="transmembrane region" description="Helical" evidence="1">
    <location>
        <begin position="330"/>
        <end position="350"/>
    </location>
</feature>
<dbReference type="PANTHER" id="PTHR48475:SF1">
    <property type="entry name" value="RNASE H TYPE-1 DOMAIN-CONTAINING PROTEIN"/>
    <property type="match status" value="1"/>
</dbReference>
<dbReference type="GO" id="GO:0003676">
    <property type="term" value="F:nucleic acid binding"/>
    <property type="evidence" value="ECO:0007669"/>
    <property type="project" value="InterPro"/>
</dbReference>
<evidence type="ECO:0000256" key="1">
    <source>
        <dbReference type="SAM" id="Phobius"/>
    </source>
</evidence>
<dbReference type="PANTHER" id="PTHR48475">
    <property type="entry name" value="RIBONUCLEASE H"/>
    <property type="match status" value="1"/>
</dbReference>
<dbReference type="CDD" id="cd09279">
    <property type="entry name" value="RNase_HI_like"/>
    <property type="match status" value="1"/>
</dbReference>
<reference evidence="4" key="1">
    <citation type="journal article" date="2017" name="Nat. Commun.">
        <title>The asparagus genome sheds light on the origin and evolution of a young Y chromosome.</title>
        <authorList>
            <person name="Harkess A."/>
            <person name="Zhou J."/>
            <person name="Xu C."/>
            <person name="Bowers J.E."/>
            <person name="Van der Hulst R."/>
            <person name="Ayyampalayam S."/>
            <person name="Mercati F."/>
            <person name="Riccardi P."/>
            <person name="McKain M.R."/>
            <person name="Kakrana A."/>
            <person name="Tang H."/>
            <person name="Ray J."/>
            <person name="Groenendijk J."/>
            <person name="Arikit S."/>
            <person name="Mathioni S.M."/>
            <person name="Nakano M."/>
            <person name="Shan H."/>
            <person name="Telgmann-Rauber A."/>
            <person name="Kanno A."/>
            <person name="Yue Z."/>
            <person name="Chen H."/>
            <person name="Li W."/>
            <person name="Chen Y."/>
            <person name="Xu X."/>
            <person name="Zhang Y."/>
            <person name="Luo S."/>
            <person name="Chen H."/>
            <person name="Gao J."/>
            <person name="Mao Z."/>
            <person name="Pires J.C."/>
            <person name="Luo M."/>
            <person name="Kudrna D."/>
            <person name="Wing R.A."/>
            <person name="Meyers B.C."/>
            <person name="Yi K."/>
            <person name="Kong H."/>
            <person name="Lavrijsen P."/>
            <person name="Sunseri F."/>
            <person name="Falavigna A."/>
            <person name="Ye Y."/>
            <person name="Leebens-Mack J.H."/>
            <person name="Chen G."/>
        </authorList>
    </citation>
    <scope>NUCLEOTIDE SEQUENCE [LARGE SCALE GENOMIC DNA]</scope>
    <source>
        <strain evidence="4">cv. DH0086</strain>
    </source>
</reference>
<evidence type="ECO:0000313" key="3">
    <source>
        <dbReference type="EMBL" id="ONK57953.1"/>
    </source>
</evidence>
<dbReference type="SUPFAM" id="SSF53098">
    <property type="entry name" value="Ribonuclease H-like"/>
    <property type="match status" value="1"/>
</dbReference>
<gene>
    <name evidence="3" type="ORF">A4U43_C09F6000</name>
</gene>
<dbReference type="InterPro" id="IPR002156">
    <property type="entry name" value="RNaseH_domain"/>
</dbReference>
<proteinExistence type="predicted"/>
<dbReference type="InterPro" id="IPR012337">
    <property type="entry name" value="RNaseH-like_sf"/>
</dbReference>
<protein>
    <recommendedName>
        <fullName evidence="2">RNase H type-1 domain-containing protein</fullName>
    </recommendedName>
</protein>
<feature type="transmembrane region" description="Helical" evidence="1">
    <location>
        <begin position="540"/>
        <end position="561"/>
    </location>
</feature>
<evidence type="ECO:0000259" key="2">
    <source>
        <dbReference type="Pfam" id="PF13456"/>
    </source>
</evidence>
<dbReference type="Gramene" id="ONK57953">
    <property type="protein sequence ID" value="ONK57953"/>
    <property type="gene ID" value="A4U43_C09F6000"/>
</dbReference>
<keyword evidence="1" id="KW-0812">Transmembrane</keyword>
<accession>A0A5P1E7F8</accession>
<keyword evidence="1" id="KW-1133">Transmembrane helix</keyword>
<keyword evidence="4" id="KW-1185">Reference proteome</keyword>
<dbReference type="InterPro" id="IPR036397">
    <property type="entry name" value="RNaseH_sf"/>
</dbReference>
<dbReference type="EMBL" id="CM007389">
    <property type="protein sequence ID" value="ONK57953.1"/>
    <property type="molecule type" value="Genomic_DNA"/>
</dbReference>
<sequence>MSCITFSPKDMHVKNPKHDRPLYFTRYIDSIRVDRIQGVENYFTDSIHYLDGEPTDVSLVEDHDSNEADTESDCEQGFVFNDIEPIVIGFDSLDVNNVEDDDSGVIFNNDDDLAYLSCVECNPDMPDISTDVISDPLPRLYATPALHMSIQSYFVKSWRRVESSQAVFIVPARNNSQKNIIFGQTEGKPGDYYQKTRKGLGYESPTLTWCFEANGGSEDNSISSSSESNFWDSDTSTGAVFKVIITNMTSALPIENQEDDHLPLFDDPLSRQFGMQWEYHFEQHEPPIDDKVIQVNMGDESNPKYIFISDSLSSKEKEDPITLVQEYIDIFAWNYICLVLILKWLCIALLSNQMLNQSNNNNGNSVHRSWRPLKSRSRNSLIQDLSMRRNILIGWPIRPCSKKEWEDSMNGQAICDLMVNHPLGGKVDLYQDMPDETYEANTVSREQVWQLYFNGVARENPSGPIVARVGVVLISPQNYILPRAISLTELYSNNMAEYNALLIGLDMAKELGVKHLEAYGDSQLIVSQLKGEYKIRNKDLILYHTATITLANSFEGFYIDYVPRLRNTYADTLASLATILALLGGATQLGYYWPSMVRDVVPMSNDVIPTRYMLTTCTSRQSIYTRQLHHGHLRHEIALTTDMTTKENHRRRLKEFEMLDEKRLQAQQHIEFYQARISRAFDKKVRHCTFEEGDMVLTVRCPMILNSKKKEKFEPK</sequence>
<keyword evidence="1" id="KW-0472">Membrane</keyword>
<feature type="domain" description="RNase H type-1" evidence="2">
    <location>
        <begin position="467"/>
        <end position="576"/>
    </location>
</feature>